<reference evidence="3 4" key="1">
    <citation type="submission" date="2017-07" db="EMBL/GenBank/DDBJ databases">
        <title>Isolation and whole genome analysis of endospore-forming bacteria from heroin.</title>
        <authorList>
            <person name="Kalinowski J."/>
            <person name="Ahrens B."/>
            <person name="Al-Dilaimi A."/>
            <person name="Winkler A."/>
            <person name="Wibberg D."/>
            <person name="Schleenbecker U."/>
            <person name="Ruckert C."/>
            <person name="Wolfel R."/>
            <person name="Grass G."/>
        </authorList>
    </citation>
    <scope>NUCLEOTIDE SEQUENCE [LARGE SCALE GENOMIC DNA]</scope>
    <source>
        <strain evidence="3 4">7539</strain>
    </source>
</reference>
<accession>A0A268NW94</accession>
<feature type="domain" description="6-phospho-N-acetylmuramidase C-terminal" evidence="1">
    <location>
        <begin position="247"/>
        <end position="350"/>
    </location>
</feature>
<dbReference type="SUPFAM" id="SSF51445">
    <property type="entry name" value="(Trans)glycosidases"/>
    <property type="match status" value="1"/>
</dbReference>
<dbReference type="Gene3D" id="3.20.20.70">
    <property type="entry name" value="Aldolase class I"/>
    <property type="match status" value="1"/>
</dbReference>
<dbReference type="Proteomes" id="UP000216207">
    <property type="component" value="Unassembled WGS sequence"/>
</dbReference>
<evidence type="ECO:0000259" key="1">
    <source>
        <dbReference type="Pfam" id="PF05913"/>
    </source>
</evidence>
<dbReference type="InterPro" id="IPR013785">
    <property type="entry name" value="Aldolase_TIM"/>
</dbReference>
<dbReference type="Gene3D" id="2.40.100.10">
    <property type="entry name" value="Cyclophilin-like"/>
    <property type="match status" value="1"/>
</dbReference>
<dbReference type="PANTHER" id="PTHR38435:SF2">
    <property type="entry name" value="DUF871 DOMAIN-CONTAINING PROTEIN"/>
    <property type="match status" value="1"/>
</dbReference>
<dbReference type="PANTHER" id="PTHR38435">
    <property type="match status" value="1"/>
</dbReference>
<dbReference type="InterPro" id="IPR043797">
    <property type="entry name" value="MupG_N"/>
</dbReference>
<gene>
    <name evidence="3" type="ORF">CHH72_19175</name>
</gene>
<organism evidence="3 4">
    <name type="scientific">Shouchella clausii</name>
    <name type="common">Alkalihalobacillus clausii</name>
    <dbReference type="NCBI Taxonomy" id="79880"/>
    <lineage>
        <taxon>Bacteria</taxon>
        <taxon>Bacillati</taxon>
        <taxon>Bacillota</taxon>
        <taxon>Bacilli</taxon>
        <taxon>Bacillales</taxon>
        <taxon>Bacillaceae</taxon>
        <taxon>Shouchella</taxon>
    </lineage>
</organism>
<dbReference type="SUPFAM" id="SSF50891">
    <property type="entry name" value="Cyclophilin-like"/>
    <property type="match status" value="1"/>
</dbReference>
<dbReference type="InterPro" id="IPR043894">
    <property type="entry name" value="MupG_C"/>
</dbReference>
<evidence type="ECO:0000313" key="3">
    <source>
        <dbReference type="EMBL" id="PAE87305.1"/>
    </source>
</evidence>
<dbReference type="EMBL" id="NPCC01000036">
    <property type="protein sequence ID" value="PAE87305.1"/>
    <property type="molecule type" value="Genomic_DNA"/>
</dbReference>
<sequence>MELGVSAYLSQPFIEQEAYIKKAAAAGFNVLFTSLHIPEDDASLYAERLKQVGMFAKANHMRLICDVSPDSMNHLNLSWEQASNLKEWGVTGLRIDYGVATETVVRLSQEMQVVLNASTVDKREAIALRQAGLDPNKVEVWHNFYPRPETGLSREDFRQTNTFLSEMGFSVMAFIPGDVPRAPLFKGLPTLEDHRDMSPFASFLDLYEGEGIETILVGDKGLSDSSFEQFHVYHNEKAVLLRVQPAVENVVDVEEKHCNRKDAARDVLRSESSRSFASIGKRDVTPANTGERPIGTVTIDNNRYGRYQGEIQITKTDLPADEKVNVLGRVIDTDVPLIQHIKGGQNWKFKWM</sequence>
<evidence type="ECO:0000259" key="2">
    <source>
        <dbReference type="Pfam" id="PF19200"/>
    </source>
</evidence>
<dbReference type="InterPro" id="IPR008589">
    <property type="entry name" value="MupG"/>
</dbReference>
<dbReference type="InterPro" id="IPR017853">
    <property type="entry name" value="GH"/>
</dbReference>
<feature type="domain" description="6-phospho-N-acetylmuramidase N-terminal" evidence="2">
    <location>
        <begin position="3"/>
        <end position="231"/>
    </location>
</feature>
<dbReference type="RefSeq" id="WP_095327235.1">
    <property type="nucleotide sequence ID" value="NZ_NPCC01000036.1"/>
</dbReference>
<dbReference type="InterPro" id="IPR029000">
    <property type="entry name" value="Cyclophilin-like_dom_sf"/>
</dbReference>
<dbReference type="AlphaFoldDB" id="A0A268NW94"/>
<evidence type="ECO:0000313" key="4">
    <source>
        <dbReference type="Proteomes" id="UP000216207"/>
    </source>
</evidence>
<protein>
    <submittedName>
        <fullName evidence="3">Cell surface protein</fullName>
    </submittedName>
</protein>
<comment type="caution">
    <text evidence="3">The sequence shown here is derived from an EMBL/GenBank/DDBJ whole genome shotgun (WGS) entry which is preliminary data.</text>
</comment>
<dbReference type="Pfam" id="PF19200">
    <property type="entry name" value="MupG_N"/>
    <property type="match status" value="1"/>
</dbReference>
<proteinExistence type="predicted"/>
<dbReference type="Pfam" id="PF05913">
    <property type="entry name" value="MupG_C"/>
    <property type="match status" value="1"/>
</dbReference>
<name>A0A268NW94_SHOCL</name>